<sequence>MYTFPGDLSFVDGQHITVAFIFLHSTAAFTMSRSAIVGGATCHKISKGITFHSSESDEHSAPPSGTARPLLLLFTWLGARPPALAKYCQAYSRTGCDLLIVETEVRHFLWPRWALDYTAEVLKVLESDRFISRPLLVHSFSIGSYTFSQLLVHLSKDTQRYQCFIDRVKGHVYDSVVMGTVERMAAGLGKNTFPLLEGLIKWMILLYFRVFRRYTVDIFNAALNVIWNNPITAPALFFFCENDAMCDHKELEDLIEYWKKRGVTVQSRKWVESKHAGHLRHHPQDYLSALDNFLQSLNMTPLKAKM</sequence>
<proteinExistence type="predicted"/>
<dbReference type="GO" id="GO:0017171">
    <property type="term" value="F:serine hydrolase activity"/>
    <property type="evidence" value="ECO:0007669"/>
    <property type="project" value="TreeGrafter"/>
</dbReference>
<dbReference type="PANTHER" id="PTHR20908">
    <property type="entry name" value="LD15586P"/>
    <property type="match status" value="1"/>
</dbReference>
<accession>A0A9Q1G2Z8</accession>
<dbReference type="PANTHER" id="PTHR20908:SF4">
    <property type="entry name" value="SI:DKEY-5I3.5"/>
    <property type="match status" value="1"/>
</dbReference>
<name>A0A9Q1G2Z8_SYNKA</name>
<dbReference type="OrthoDB" id="77878at2759"/>
<evidence type="ECO:0000313" key="1">
    <source>
        <dbReference type="EMBL" id="KAJ8373820.1"/>
    </source>
</evidence>
<gene>
    <name evidence="1" type="ORF">SKAU_G00044000</name>
</gene>
<keyword evidence="2" id="KW-1185">Reference proteome</keyword>
<dbReference type="Gene3D" id="3.40.50.1820">
    <property type="entry name" value="alpha/beta hydrolase"/>
    <property type="match status" value="1"/>
</dbReference>
<protein>
    <submittedName>
        <fullName evidence="1">Uncharacterized protein</fullName>
    </submittedName>
</protein>
<dbReference type="SUPFAM" id="SSF53474">
    <property type="entry name" value="alpha/beta-Hydrolases"/>
    <property type="match status" value="1"/>
</dbReference>
<organism evidence="1 2">
    <name type="scientific">Synaphobranchus kaupii</name>
    <name type="common">Kaup's arrowtooth eel</name>
    <dbReference type="NCBI Taxonomy" id="118154"/>
    <lineage>
        <taxon>Eukaryota</taxon>
        <taxon>Metazoa</taxon>
        <taxon>Chordata</taxon>
        <taxon>Craniata</taxon>
        <taxon>Vertebrata</taxon>
        <taxon>Euteleostomi</taxon>
        <taxon>Actinopterygii</taxon>
        <taxon>Neopterygii</taxon>
        <taxon>Teleostei</taxon>
        <taxon>Anguilliformes</taxon>
        <taxon>Synaphobranchidae</taxon>
        <taxon>Synaphobranchus</taxon>
    </lineage>
</organism>
<dbReference type="InterPro" id="IPR029058">
    <property type="entry name" value="AB_hydrolase_fold"/>
</dbReference>
<comment type="caution">
    <text evidence="1">The sequence shown here is derived from an EMBL/GenBank/DDBJ whole genome shotgun (WGS) entry which is preliminary data.</text>
</comment>
<dbReference type="AlphaFoldDB" id="A0A9Q1G2Z8"/>
<reference evidence="1" key="1">
    <citation type="journal article" date="2023" name="Science">
        <title>Genome structures resolve the early diversification of teleost fishes.</title>
        <authorList>
            <person name="Parey E."/>
            <person name="Louis A."/>
            <person name="Montfort J."/>
            <person name="Bouchez O."/>
            <person name="Roques C."/>
            <person name="Iampietro C."/>
            <person name="Lluch J."/>
            <person name="Castinel A."/>
            <person name="Donnadieu C."/>
            <person name="Desvignes T."/>
            <person name="Floi Bucao C."/>
            <person name="Jouanno E."/>
            <person name="Wen M."/>
            <person name="Mejri S."/>
            <person name="Dirks R."/>
            <person name="Jansen H."/>
            <person name="Henkel C."/>
            <person name="Chen W.J."/>
            <person name="Zahm M."/>
            <person name="Cabau C."/>
            <person name="Klopp C."/>
            <person name="Thompson A.W."/>
            <person name="Robinson-Rechavi M."/>
            <person name="Braasch I."/>
            <person name="Lecointre G."/>
            <person name="Bobe J."/>
            <person name="Postlethwait J.H."/>
            <person name="Berthelot C."/>
            <person name="Roest Crollius H."/>
            <person name="Guiguen Y."/>
        </authorList>
    </citation>
    <scope>NUCLEOTIDE SEQUENCE</scope>
    <source>
        <strain evidence="1">WJC10195</strain>
    </source>
</reference>
<dbReference type="Pfam" id="PF05705">
    <property type="entry name" value="DUF829"/>
    <property type="match status" value="1"/>
</dbReference>
<dbReference type="InterPro" id="IPR008547">
    <property type="entry name" value="DUF829_TMEM53"/>
</dbReference>
<dbReference type="Proteomes" id="UP001152622">
    <property type="component" value="Chromosome 2"/>
</dbReference>
<dbReference type="EMBL" id="JAINUF010000002">
    <property type="protein sequence ID" value="KAJ8373820.1"/>
    <property type="molecule type" value="Genomic_DNA"/>
</dbReference>
<evidence type="ECO:0000313" key="2">
    <source>
        <dbReference type="Proteomes" id="UP001152622"/>
    </source>
</evidence>